<organism evidence="1 2">
    <name type="scientific">Candidatus Desulfosporosinus infrequens</name>
    <dbReference type="NCBI Taxonomy" id="2043169"/>
    <lineage>
        <taxon>Bacteria</taxon>
        <taxon>Bacillati</taxon>
        <taxon>Bacillota</taxon>
        <taxon>Clostridia</taxon>
        <taxon>Eubacteriales</taxon>
        <taxon>Desulfitobacteriaceae</taxon>
        <taxon>Desulfosporosinus</taxon>
    </lineage>
</organism>
<name>A0A2U3L1X2_9FIRM</name>
<evidence type="ECO:0000313" key="2">
    <source>
        <dbReference type="Proteomes" id="UP000238916"/>
    </source>
</evidence>
<reference evidence="2" key="1">
    <citation type="submission" date="2018-02" db="EMBL/GenBank/DDBJ databases">
        <authorList>
            <person name="Hausmann B."/>
        </authorList>
    </citation>
    <scope>NUCLEOTIDE SEQUENCE [LARGE SCALE GENOMIC DNA]</scope>
    <source>
        <strain evidence="2">Peat soil MAG SbF1</strain>
    </source>
</reference>
<accession>A0A2U3L1X2</accession>
<dbReference type="AlphaFoldDB" id="A0A2U3L1X2"/>
<evidence type="ECO:0000313" key="1">
    <source>
        <dbReference type="EMBL" id="SPF45901.1"/>
    </source>
</evidence>
<dbReference type="EMBL" id="OMOF01000269">
    <property type="protein sequence ID" value="SPF45901.1"/>
    <property type="molecule type" value="Genomic_DNA"/>
</dbReference>
<gene>
    <name evidence="1" type="ORF">SBF1_3400004</name>
</gene>
<sequence>MSKEGWDDHFYKDQQQINIPGYIILIGKNFILKSRIFLYLQGKTL</sequence>
<proteinExistence type="predicted"/>
<protein>
    <submittedName>
        <fullName evidence="1">Uncharacterized protein</fullName>
    </submittedName>
</protein>
<dbReference type="Proteomes" id="UP000238916">
    <property type="component" value="Unassembled WGS sequence"/>
</dbReference>